<dbReference type="EC" id="3.4.24.-" evidence="11"/>
<organism evidence="13 14">
    <name type="scientific">Paralabilibaculum antarcticum</name>
    <dbReference type="NCBI Taxonomy" id="2912572"/>
    <lineage>
        <taxon>Bacteria</taxon>
        <taxon>Pseudomonadati</taxon>
        <taxon>Bacteroidota</taxon>
        <taxon>Bacteroidia</taxon>
        <taxon>Marinilabiliales</taxon>
        <taxon>Marinifilaceae</taxon>
        <taxon>Paralabilibaculum</taxon>
    </lineage>
</organism>
<feature type="transmembrane region" description="Helical" evidence="11">
    <location>
        <begin position="352"/>
        <end position="372"/>
    </location>
</feature>
<dbReference type="PROSITE" id="PS50106">
    <property type="entry name" value="PDZ"/>
    <property type="match status" value="1"/>
</dbReference>
<feature type="transmembrane region" description="Helical" evidence="11">
    <location>
        <begin position="103"/>
        <end position="129"/>
    </location>
</feature>
<sequence>MEILIKVSQFLLSLSILVVLHELGHFVFAKLFKTRVEKFYMFFNPGFSLFKYKKGETEYGIGWIPLGGYVKISGMIDESMDKEQMALPPEPYEFRSKPAYQRLLIMVGGVLVNFVLAFVIYIAVLFAWGDEYLPAENVKYGYVCDSLAQSIGLQNGDKILELDNQKVERFSQIVPDILLNDPQSIQFLRNNKQLSVDIPSTFIADLLARSSKGFSLSPVLDIRYPYSAISIGKVAKDSPAKIAGLLEGDKIVSIDSIRFEYYDQFQDFSAANKGKSVVAIIDRAGKEVVLNLTIGEDGKYGFYPAMEAGVFEYATLKYTFAESIPAGFNKGIDKLGSYLKQFKLIFSSETKAYKSIGGFGTIASIFPGVWNWQAFWNLTAFLSIILAIMNILPIPALDGGHVMFLMYEIITGRKPGDKFMEYAQITGMVLLFGLLIFANGNDLWKWISNM</sequence>
<dbReference type="Pfam" id="PF02163">
    <property type="entry name" value="Peptidase_M50"/>
    <property type="match status" value="1"/>
</dbReference>
<dbReference type="Proteomes" id="UP001528920">
    <property type="component" value="Unassembled WGS sequence"/>
</dbReference>
<dbReference type="NCBIfam" id="TIGR00054">
    <property type="entry name" value="RIP metalloprotease RseP"/>
    <property type="match status" value="1"/>
</dbReference>
<dbReference type="InterPro" id="IPR001478">
    <property type="entry name" value="PDZ"/>
</dbReference>
<evidence type="ECO:0000256" key="10">
    <source>
        <dbReference type="ARBA" id="ARBA00023136"/>
    </source>
</evidence>
<dbReference type="GO" id="GO:0008237">
    <property type="term" value="F:metallopeptidase activity"/>
    <property type="evidence" value="ECO:0007669"/>
    <property type="project" value="UniProtKB-KW"/>
</dbReference>
<dbReference type="RefSeq" id="WP_275110682.1">
    <property type="nucleotide sequence ID" value="NZ_JAKJSC010000003.1"/>
</dbReference>
<proteinExistence type="inferred from homology"/>
<evidence type="ECO:0000256" key="9">
    <source>
        <dbReference type="ARBA" id="ARBA00023049"/>
    </source>
</evidence>
<dbReference type="InterPro" id="IPR036034">
    <property type="entry name" value="PDZ_sf"/>
</dbReference>
<evidence type="ECO:0000259" key="12">
    <source>
        <dbReference type="PROSITE" id="PS50106"/>
    </source>
</evidence>
<evidence type="ECO:0000313" key="13">
    <source>
        <dbReference type="EMBL" id="MDE5419352.1"/>
    </source>
</evidence>
<gene>
    <name evidence="13" type="primary">rseP</name>
    <name evidence="13" type="ORF">L3049_15245</name>
</gene>
<feature type="domain" description="PDZ" evidence="12">
    <location>
        <begin position="213"/>
        <end position="296"/>
    </location>
</feature>
<evidence type="ECO:0000256" key="1">
    <source>
        <dbReference type="ARBA" id="ARBA00001947"/>
    </source>
</evidence>
<dbReference type="CDD" id="cd06163">
    <property type="entry name" value="S2P-M50_PDZ_RseP-like"/>
    <property type="match status" value="1"/>
</dbReference>
<comment type="similarity">
    <text evidence="3 11">Belongs to the peptidase M50B family.</text>
</comment>
<evidence type="ECO:0000256" key="8">
    <source>
        <dbReference type="ARBA" id="ARBA00022989"/>
    </source>
</evidence>
<keyword evidence="10 11" id="KW-0472">Membrane</keyword>
<comment type="subcellular location">
    <subcellularLocation>
        <location evidence="2">Membrane</location>
        <topology evidence="2">Multi-pass membrane protein</topology>
    </subcellularLocation>
</comment>
<protein>
    <recommendedName>
        <fullName evidence="11">Zinc metalloprotease</fullName>
        <ecNumber evidence="11">3.4.24.-</ecNumber>
    </recommendedName>
</protein>
<feature type="transmembrane region" description="Helical" evidence="11">
    <location>
        <begin position="419"/>
        <end position="440"/>
    </location>
</feature>
<dbReference type="Gene3D" id="2.30.42.10">
    <property type="match status" value="2"/>
</dbReference>
<dbReference type="SUPFAM" id="SSF50156">
    <property type="entry name" value="PDZ domain-like"/>
    <property type="match status" value="2"/>
</dbReference>
<evidence type="ECO:0000256" key="2">
    <source>
        <dbReference type="ARBA" id="ARBA00004141"/>
    </source>
</evidence>
<dbReference type="EMBL" id="JAKJSC010000003">
    <property type="protein sequence ID" value="MDE5419352.1"/>
    <property type="molecule type" value="Genomic_DNA"/>
</dbReference>
<feature type="transmembrane region" description="Helical" evidence="11">
    <location>
        <begin position="378"/>
        <end position="407"/>
    </location>
</feature>
<evidence type="ECO:0000256" key="4">
    <source>
        <dbReference type="ARBA" id="ARBA00022670"/>
    </source>
</evidence>
<dbReference type="InterPro" id="IPR008915">
    <property type="entry name" value="Peptidase_M50"/>
</dbReference>
<evidence type="ECO:0000256" key="3">
    <source>
        <dbReference type="ARBA" id="ARBA00007931"/>
    </source>
</evidence>
<evidence type="ECO:0000313" key="14">
    <source>
        <dbReference type="Proteomes" id="UP001528920"/>
    </source>
</evidence>
<evidence type="ECO:0000256" key="11">
    <source>
        <dbReference type="RuleBase" id="RU362031"/>
    </source>
</evidence>
<dbReference type="PANTHER" id="PTHR42837:SF2">
    <property type="entry name" value="MEMBRANE METALLOPROTEASE ARASP2, CHLOROPLASTIC-RELATED"/>
    <property type="match status" value="1"/>
</dbReference>
<keyword evidence="5 11" id="KW-0812">Transmembrane</keyword>
<keyword evidence="14" id="KW-1185">Reference proteome</keyword>
<keyword evidence="11" id="KW-0479">Metal-binding</keyword>
<evidence type="ECO:0000256" key="6">
    <source>
        <dbReference type="ARBA" id="ARBA00022801"/>
    </source>
</evidence>
<reference evidence="13 14" key="1">
    <citation type="submission" date="2022-01" db="EMBL/GenBank/DDBJ databases">
        <title>Labilibaculum sp. nov, a marine bacterium isolated from Antarctica.</title>
        <authorList>
            <person name="Dai W."/>
        </authorList>
    </citation>
    <scope>NUCLEOTIDE SEQUENCE [LARGE SCALE GENOMIC DNA]</scope>
    <source>
        <strain evidence="13 14">DW002</strain>
    </source>
</reference>
<name>A0ABT5VX61_9BACT</name>
<comment type="caution">
    <text evidence="13">The sequence shown here is derived from an EMBL/GenBank/DDBJ whole genome shotgun (WGS) entry which is preliminary data.</text>
</comment>
<keyword evidence="4" id="KW-0645">Protease</keyword>
<evidence type="ECO:0000256" key="7">
    <source>
        <dbReference type="ARBA" id="ARBA00022833"/>
    </source>
</evidence>
<evidence type="ECO:0000256" key="5">
    <source>
        <dbReference type="ARBA" id="ARBA00022692"/>
    </source>
</evidence>
<dbReference type="PANTHER" id="PTHR42837">
    <property type="entry name" value="REGULATOR OF SIGMA-E PROTEASE RSEP"/>
    <property type="match status" value="1"/>
</dbReference>
<keyword evidence="9 11" id="KW-0482">Metalloprotease</keyword>
<accession>A0ABT5VX61</accession>
<comment type="cofactor">
    <cofactor evidence="1 11">
        <name>Zn(2+)</name>
        <dbReference type="ChEBI" id="CHEBI:29105"/>
    </cofactor>
</comment>
<keyword evidence="7 11" id="KW-0862">Zinc</keyword>
<dbReference type="Pfam" id="PF17820">
    <property type="entry name" value="PDZ_6"/>
    <property type="match status" value="1"/>
</dbReference>
<keyword evidence="8 11" id="KW-1133">Transmembrane helix</keyword>
<dbReference type="InterPro" id="IPR041489">
    <property type="entry name" value="PDZ_6"/>
</dbReference>
<keyword evidence="6 11" id="KW-0378">Hydrolase</keyword>
<dbReference type="InterPro" id="IPR004387">
    <property type="entry name" value="Pept_M50_Zn"/>
</dbReference>
<dbReference type="SMART" id="SM00228">
    <property type="entry name" value="PDZ"/>
    <property type="match status" value="1"/>
</dbReference>